<dbReference type="EMBL" id="MAYW01000114">
    <property type="protein sequence ID" value="ODS31497.1"/>
    <property type="molecule type" value="Genomic_DNA"/>
</dbReference>
<comment type="caution">
    <text evidence="2">The sequence shown here is derived from an EMBL/GenBank/DDBJ whole genome shotgun (WGS) entry which is preliminary data.</text>
</comment>
<evidence type="ECO:0000313" key="3">
    <source>
        <dbReference type="Proteomes" id="UP000094056"/>
    </source>
</evidence>
<dbReference type="Proteomes" id="UP000094056">
    <property type="component" value="Unassembled WGS sequence"/>
</dbReference>
<dbReference type="PATRIC" id="fig|1872076.5.peg.4049"/>
<name>A0A1E3X783_9BACT</name>
<evidence type="ECO:0000259" key="1">
    <source>
        <dbReference type="Pfam" id="PF18135"/>
    </source>
</evidence>
<organism evidence="2 3">
    <name type="scientific">Candidatus Scalindua rubra</name>
    <dbReference type="NCBI Taxonomy" id="1872076"/>
    <lineage>
        <taxon>Bacteria</taxon>
        <taxon>Pseudomonadati</taxon>
        <taxon>Planctomycetota</taxon>
        <taxon>Candidatus Brocadiia</taxon>
        <taxon>Candidatus Brocadiales</taxon>
        <taxon>Candidatus Scalinduaceae</taxon>
        <taxon>Candidatus Scalindua</taxon>
    </lineage>
</organism>
<dbReference type="AlphaFoldDB" id="A0A1E3X783"/>
<proteinExistence type="predicted"/>
<dbReference type="Pfam" id="PF18135">
    <property type="entry name" value="Type_ISP_C"/>
    <property type="match status" value="1"/>
</dbReference>
<sequence>YREKGNPHKRSSDSTMMLFEPKADYNVKKPNLSNVLLEQLTTTFKQEPIPEQIFYYIYAVLYSNIYRSKYSEFLKIDFPRIPFTKDFKLFQKMSDLGKELIDLHLLKSEVLGSPISKFQGKGTNFVEKLRYNEKEKKVFINKERYFEGIEDEVWDYQIGGYQVCDKWLKDRKGRILTLDDIRHYCKVATALKKTIEIQKKIDRLYPQIEKDLIEFEKY</sequence>
<feature type="domain" description="Type ISP restriction-modification enzyme LLaBIII C-terminal specificity" evidence="1">
    <location>
        <begin position="21"/>
        <end position="197"/>
    </location>
</feature>
<feature type="non-terminal residue" evidence="2">
    <location>
        <position position="1"/>
    </location>
</feature>
<accession>A0A1E3X783</accession>
<reference evidence="2 3" key="1">
    <citation type="submission" date="2016-07" db="EMBL/GenBank/DDBJ databases">
        <title>Draft genome of Scalindua rubra, obtained from a brine-seawater interface in the Red Sea, sheds light on salt adaptation in anammox bacteria.</title>
        <authorList>
            <person name="Speth D.R."/>
            <person name="Lagkouvardos I."/>
            <person name="Wang Y."/>
            <person name="Qian P.-Y."/>
            <person name="Dutilh B.E."/>
            <person name="Jetten M.S."/>
        </authorList>
    </citation>
    <scope>NUCLEOTIDE SEQUENCE [LARGE SCALE GENOMIC DNA]</scope>
    <source>
        <strain evidence="2">BSI-1</strain>
    </source>
</reference>
<dbReference type="InterPro" id="IPR041635">
    <property type="entry name" value="Type_ISP_LLaBIII_C"/>
</dbReference>
<protein>
    <recommendedName>
        <fullName evidence="1">Type ISP restriction-modification enzyme LLaBIII C-terminal specificity domain-containing protein</fullName>
    </recommendedName>
</protein>
<evidence type="ECO:0000313" key="2">
    <source>
        <dbReference type="EMBL" id="ODS31497.1"/>
    </source>
</evidence>
<gene>
    <name evidence="2" type="ORF">SCARUB_03400</name>
</gene>